<dbReference type="Pfam" id="PF13471">
    <property type="entry name" value="Transglut_core3"/>
    <property type="match status" value="1"/>
</dbReference>
<dbReference type="InterPro" id="IPR032708">
    <property type="entry name" value="McjB_C"/>
</dbReference>
<dbReference type="GeneID" id="93981675"/>
<feature type="domain" description="Microcin J25-processing protein McjB C-terminal" evidence="1">
    <location>
        <begin position="138"/>
        <end position="234"/>
    </location>
</feature>
<name>A0A7W3NNW7_STRMR</name>
<evidence type="ECO:0000259" key="1">
    <source>
        <dbReference type="Pfam" id="PF13471"/>
    </source>
</evidence>
<dbReference type="NCBIfam" id="NF033537">
    <property type="entry name" value="lasso_biosyn_B2"/>
    <property type="match status" value="1"/>
</dbReference>
<sequence>MPELTGFAVPPAHVRAVDFGHVLVLIDYRTGRVRGLLPAAAERFRIAARTGHIGPLHGRLADQLLTAGLLTPAPADGPWPVIPALTAAASWGSTEHPAGIVRPGPVPISALPGGAGALAVVAAVKAVGDRGTAMNRVVRAVERAASTCRHPATPRQTEAAVRAVRAAGWHSPVRTACLEESAAVVLLLAARRLAVTWCHGIAADPVRLHAWVQTEDGAPVAEPESTLVYTPVLTIGGRHHRQS</sequence>
<comment type="caution">
    <text evidence="2">The sequence shown here is derived from an EMBL/GenBank/DDBJ whole genome shotgun (WGS) entry which is preliminary data.</text>
</comment>
<dbReference type="EMBL" id="JACJIJ010000002">
    <property type="protein sequence ID" value="MBA9053948.1"/>
    <property type="molecule type" value="Genomic_DNA"/>
</dbReference>
<dbReference type="InterPro" id="IPR053521">
    <property type="entry name" value="McjB-like"/>
</dbReference>
<accession>A0A7W3NNW7</accession>
<dbReference type="RefSeq" id="WP_128790275.1">
    <property type="nucleotide sequence ID" value="NZ_BAAAHW010000023.1"/>
</dbReference>
<protein>
    <recommendedName>
        <fullName evidence="1">Microcin J25-processing protein McjB C-terminal domain-containing protein</fullName>
    </recommendedName>
</protein>
<evidence type="ECO:0000313" key="3">
    <source>
        <dbReference type="Proteomes" id="UP000577386"/>
    </source>
</evidence>
<keyword evidence="3" id="KW-1185">Reference proteome</keyword>
<reference evidence="2 3" key="1">
    <citation type="submission" date="2020-08" db="EMBL/GenBank/DDBJ databases">
        <title>Sequencing the genomes of 1000 actinobacteria strains.</title>
        <authorList>
            <person name="Klenk H.-P."/>
        </authorList>
    </citation>
    <scope>NUCLEOTIDE SEQUENCE [LARGE SCALE GENOMIC DNA]</scope>
    <source>
        <strain evidence="2 3">DSM 41827</strain>
    </source>
</reference>
<organism evidence="2 3">
    <name type="scientific">Streptomyces murinus</name>
    <dbReference type="NCBI Taxonomy" id="33900"/>
    <lineage>
        <taxon>Bacteria</taxon>
        <taxon>Bacillati</taxon>
        <taxon>Actinomycetota</taxon>
        <taxon>Actinomycetes</taxon>
        <taxon>Kitasatosporales</taxon>
        <taxon>Streptomycetaceae</taxon>
        <taxon>Streptomyces</taxon>
    </lineage>
</organism>
<evidence type="ECO:0000313" key="2">
    <source>
        <dbReference type="EMBL" id="MBA9053948.1"/>
    </source>
</evidence>
<dbReference type="Proteomes" id="UP000577386">
    <property type="component" value="Unassembled WGS sequence"/>
</dbReference>
<proteinExistence type="predicted"/>
<gene>
    <name evidence="2" type="ORF">HDA42_003126</name>
</gene>
<dbReference type="AlphaFoldDB" id="A0A7W3NNW7"/>